<evidence type="ECO:0000313" key="2">
    <source>
        <dbReference type="EMBL" id="SJZ67616.1"/>
    </source>
</evidence>
<name>A0A1T4MLA1_9SPIR</name>
<feature type="transmembrane region" description="Helical" evidence="1">
    <location>
        <begin position="129"/>
        <end position="156"/>
    </location>
</feature>
<keyword evidence="3" id="KW-1185">Reference proteome</keyword>
<proteinExistence type="predicted"/>
<accession>A0A1T4MLA1</accession>
<feature type="transmembrane region" description="Helical" evidence="1">
    <location>
        <begin position="21"/>
        <end position="39"/>
    </location>
</feature>
<sequence length="250" mass="28661">MFNRKLYKQTAKKQLAGRRTVPVLATLITTFILLFLGTSSEIHTSQIINSNSAYAQTASWIYETEDDFADDYAFSVSTISDSGVSLLFSILTISITGILILAQCHLYNEYFKTLEKISFAEYLRGFTHWFKGALAGLWFTLWVVLWSFLFFIPGIVKAFSYSQMFFVLAENPKIGVAKAMQISKTLTKGFKADLFVMYISFFGWHFLSTFTFGILQLWIQPYEYMSFTNAYKSLKMHALRTGILTESDFI</sequence>
<feature type="transmembrane region" description="Helical" evidence="1">
    <location>
        <begin position="195"/>
        <end position="219"/>
    </location>
</feature>
<dbReference type="STRING" id="225004.SAMN02745152_00905"/>
<protein>
    <recommendedName>
        <fullName evidence="4">DUF975 family protein</fullName>
    </recommendedName>
</protein>
<dbReference type="Proteomes" id="UP000190395">
    <property type="component" value="Unassembled WGS sequence"/>
</dbReference>
<dbReference type="PANTHER" id="PTHR40076">
    <property type="entry name" value="MEMBRANE PROTEIN-RELATED"/>
    <property type="match status" value="1"/>
</dbReference>
<keyword evidence="1" id="KW-0812">Transmembrane</keyword>
<evidence type="ECO:0000256" key="1">
    <source>
        <dbReference type="SAM" id="Phobius"/>
    </source>
</evidence>
<keyword evidence="1" id="KW-0472">Membrane</keyword>
<feature type="transmembrane region" description="Helical" evidence="1">
    <location>
        <begin position="86"/>
        <end position="108"/>
    </location>
</feature>
<dbReference type="RefSeq" id="WP_273064737.1">
    <property type="nucleotide sequence ID" value="NZ_JAEDDL010000002.1"/>
</dbReference>
<gene>
    <name evidence="2" type="ORF">SAMN02745152_00905</name>
</gene>
<evidence type="ECO:0000313" key="3">
    <source>
        <dbReference type="Proteomes" id="UP000190395"/>
    </source>
</evidence>
<dbReference type="AlphaFoldDB" id="A0A1T4MLA1"/>
<evidence type="ECO:0008006" key="4">
    <source>
        <dbReference type="Google" id="ProtNLM"/>
    </source>
</evidence>
<dbReference type="PANTHER" id="PTHR40076:SF1">
    <property type="entry name" value="MEMBRANE PROTEIN"/>
    <property type="match status" value="1"/>
</dbReference>
<dbReference type="EMBL" id="FUXC01000004">
    <property type="protein sequence ID" value="SJZ67616.1"/>
    <property type="molecule type" value="Genomic_DNA"/>
</dbReference>
<organism evidence="2 3">
    <name type="scientific">Treponema berlinense</name>
    <dbReference type="NCBI Taxonomy" id="225004"/>
    <lineage>
        <taxon>Bacteria</taxon>
        <taxon>Pseudomonadati</taxon>
        <taxon>Spirochaetota</taxon>
        <taxon>Spirochaetia</taxon>
        <taxon>Spirochaetales</taxon>
        <taxon>Treponemataceae</taxon>
        <taxon>Treponema</taxon>
    </lineage>
</organism>
<reference evidence="2 3" key="1">
    <citation type="submission" date="2017-02" db="EMBL/GenBank/DDBJ databases">
        <authorList>
            <person name="Peterson S.W."/>
        </authorList>
    </citation>
    <scope>NUCLEOTIDE SEQUENCE [LARGE SCALE GENOMIC DNA]</scope>
    <source>
        <strain evidence="2 3">ATCC BAA-909</strain>
    </source>
</reference>
<dbReference type="Pfam" id="PF06161">
    <property type="entry name" value="DUF975"/>
    <property type="match status" value="1"/>
</dbReference>
<keyword evidence="1" id="KW-1133">Transmembrane helix</keyword>
<dbReference type="InterPro" id="IPR010380">
    <property type="entry name" value="DUF975"/>
</dbReference>